<dbReference type="Gene3D" id="1.20.120.450">
    <property type="entry name" value="dinb family like domain"/>
    <property type="match status" value="1"/>
</dbReference>
<sequence>MEKDILEPATTNKAVVLTADVLLKQWQGHRGLTRRTIEAFPEDKLFNYSIGGMRPFAQLAIEMLTMGAPGIRGIVTRKWPSYEQVDSEFKNIKTKAQLLEAWDKATEEINELWPQIPAGRFQEIEKVFGQWEGPVYWSLFYFIDNEIHHRGQGYVYLRSLGIEPPPFWDRN</sequence>
<dbReference type="Pfam" id="PF05163">
    <property type="entry name" value="DinB"/>
    <property type="match status" value="1"/>
</dbReference>
<gene>
    <name evidence="3" type="ORF">KK060_17230</name>
</gene>
<protein>
    <submittedName>
        <fullName evidence="3">Damage-inducible protein DinB</fullName>
    </submittedName>
</protein>
<dbReference type="RefSeq" id="WP_254154997.1">
    <property type="nucleotide sequence ID" value="NZ_JAHESD010000045.1"/>
</dbReference>
<evidence type="ECO:0000313" key="4">
    <source>
        <dbReference type="Proteomes" id="UP000772618"/>
    </source>
</evidence>
<reference evidence="3 4" key="1">
    <citation type="submission" date="2021-05" db="EMBL/GenBank/DDBJ databases">
        <title>A Polyphasic approach of four new species of the genus Ohtaekwangia: Ohtaekwangia histidinii sp. nov., Ohtaekwangia cretensis sp. nov., Ohtaekwangia indiensis sp. nov., Ohtaekwangia reichenbachii sp. nov. from diverse environment.</title>
        <authorList>
            <person name="Octaviana S."/>
        </authorList>
    </citation>
    <scope>NUCLEOTIDE SEQUENCE [LARGE SCALE GENOMIC DNA]</scope>
    <source>
        <strain evidence="3 4">PWU20</strain>
    </source>
</reference>
<evidence type="ECO:0000256" key="1">
    <source>
        <dbReference type="ARBA" id="ARBA00008635"/>
    </source>
</evidence>
<proteinExistence type="inferred from homology"/>
<name>A0ABS5VUD8_9BACT</name>
<keyword evidence="4" id="KW-1185">Reference proteome</keyword>
<organism evidence="3 4">
    <name type="scientific">Chryseosolibacter indicus</name>
    <dbReference type="NCBI Taxonomy" id="2782351"/>
    <lineage>
        <taxon>Bacteria</taxon>
        <taxon>Pseudomonadati</taxon>
        <taxon>Bacteroidota</taxon>
        <taxon>Cytophagia</taxon>
        <taxon>Cytophagales</taxon>
        <taxon>Chryseotaleaceae</taxon>
        <taxon>Chryseosolibacter</taxon>
    </lineage>
</organism>
<comment type="caution">
    <text evidence="3">The sequence shown here is derived from an EMBL/GenBank/DDBJ whole genome shotgun (WGS) entry which is preliminary data.</text>
</comment>
<comment type="similarity">
    <text evidence="1">Belongs to the DinB family.</text>
</comment>
<dbReference type="InterPro" id="IPR034660">
    <property type="entry name" value="DinB/YfiT-like"/>
</dbReference>
<dbReference type="EMBL" id="JAHESD010000045">
    <property type="protein sequence ID" value="MBT1705039.1"/>
    <property type="molecule type" value="Genomic_DNA"/>
</dbReference>
<dbReference type="InterPro" id="IPR007837">
    <property type="entry name" value="DinB"/>
</dbReference>
<accession>A0ABS5VUD8</accession>
<dbReference type="Proteomes" id="UP000772618">
    <property type="component" value="Unassembled WGS sequence"/>
</dbReference>
<dbReference type="SUPFAM" id="SSF109854">
    <property type="entry name" value="DinB/YfiT-like putative metalloenzymes"/>
    <property type="match status" value="1"/>
</dbReference>
<evidence type="ECO:0000313" key="3">
    <source>
        <dbReference type="EMBL" id="MBT1705039.1"/>
    </source>
</evidence>
<evidence type="ECO:0000256" key="2">
    <source>
        <dbReference type="ARBA" id="ARBA00022723"/>
    </source>
</evidence>
<keyword evidence="2" id="KW-0479">Metal-binding</keyword>